<name>X5MD99_9HYPH</name>
<dbReference type="Proteomes" id="UP000032160">
    <property type="component" value="Chromosome I"/>
</dbReference>
<evidence type="ECO:0000256" key="9">
    <source>
        <dbReference type="SAM" id="MobiDB-lite"/>
    </source>
</evidence>
<keyword evidence="6 7" id="KW-0694">RNA-binding</keyword>
<reference evidence="10 11" key="1">
    <citation type="journal article" date="2014" name="Front. Genet.">
        <title>Genome and metabolic network of "Candidatus Phaeomarinobacter ectocarpi" Ec32, a new candidate genus of Alphaproteobacteria frequently associated with brown algae.</title>
        <authorList>
            <person name="Dittami S.M."/>
            <person name="Barbeyron T."/>
            <person name="Boyen C."/>
            <person name="Cambefort J."/>
            <person name="Collet G."/>
            <person name="Delage L."/>
            <person name="Gobet A."/>
            <person name="Groisillier A."/>
            <person name="Leblanc C."/>
            <person name="Michel G."/>
            <person name="Scornet D."/>
            <person name="Siegel A."/>
            <person name="Tapia J.E."/>
            <person name="Tonon T."/>
        </authorList>
    </citation>
    <scope>NUCLEOTIDE SEQUENCE [LARGE SCALE GENOMIC DNA]</scope>
    <source>
        <strain evidence="10 11">Ec32</strain>
    </source>
</reference>
<keyword evidence="5 7" id="KW-0378">Hydrolase</keyword>
<accession>X5MD99</accession>
<dbReference type="PROSITE" id="PS00648">
    <property type="entry name" value="RIBONUCLEASE_P"/>
    <property type="match status" value="1"/>
</dbReference>
<evidence type="ECO:0000256" key="6">
    <source>
        <dbReference type="ARBA" id="ARBA00022884"/>
    </source>
</evidence>
<dbReference type="SUPFAM" id="SSF54211">
    <property type="entry name" value="Ribosomal protein S5 domain 2-like"/>
    <property type="match status" value="1"/>
</dbReference>
<proteinExistence type="inferred from homology"/>
<dbReference type="Pfam" id="PF00825">
    <property type="entry name" value="Ribonuclease_P"/>
    <property type="match status" value="1"/>
</dbReference>
<sequence>MIERLKKRADFLQAARGKRAAMPGLVLQMRPHQEKDGDSPFRVGFTVTKKVGNAVVRNRAKRRLRAAAEAMLPRYGLPGRDYVVIGRAGTLSRPFALLLGDLERALAKVHGRAHLSPSDPSIPGSAVSETHPDDDRRKS</sequence>
<evidence type="ECO:0000313" key="10">
    <source>
        <dbReference type="EMBL" id="CDO58269.1"/>
    </source>
</evidence>
<evidence type="ECO:0000313" key="11">
    <source>
        <dbReference type="Proteomes" id="UP000032160"/>
    </source>
</evidence>
<gene>
    <name evidence="7" type="primary">rnpA</name>
    <name evidence="10" type="ORF">BN1012_Phect55</name>
</gene>
<protein>
    <recommendedName>
        <fullName evidence="7 8">Ribonuclease P protein component</fullName>
        <shortName evidence="7">RNase P protein</shortName>
        <shortName evidence="7">RNaseP protein</shortName>
        <ecNumber evidence="7 8">3.1.26.5</ecNumber>
    </recommendedName>
    <alternativeName>
        <fullName evidence="7">Protein C5</fullName>
    </alternativeName>
</protein>
<evidence type="ECO:0000256" key="4">
    <source>
        <dbReference type="ARBA" id="ARBA00022759"/>
    </source>
</evidence>
<dbReference type="InterPro" id="IPR014721">
    <property type="entry name" value="Ribsml_uS5_D2-typ_fold_subgr"/>
</dbReference>
<dbReference type="HOGENOM" id="CLU_117179_6_0_5"/>
<dbReference type="Gene3D" id="3.30.230.10">
    <property type="match status" value="1"/>
</dbReference>
<evidence type="ECO:0000256" key="3">
    <source>
        <dbReference type="ARBA" id="ARBA00022722"/>
    </source>
</evidence>
<keyword evidence="2 7" id="KW-0819">tRNA processing</keyword>
<evidence type="ECO:0000256" key="1">
    <source>
        <dbReference type="ARBA" id="ARBA00002663"/>
    </source>
</evidence>
<dbReference type="GO" id="GO:0000049">
    <property type="term" value="F:tRNA binding"/>
    <property type="evidence" value="ECO:0007669"/>
    <property type="project" value="UniProtKB-UniRule"/>
</dbReference>
<dbReference type="GO" id="GO:0030677">
    <property type="term" value="C:ribonuclease P complex"/>
    <property type="evidence" value="ECO:0007669"/>
    <property type="project" value="TreeGrafter"/>
</dbReference>
<dbReference type="PATRIC" id="fig|1458461.3.peg.55"/>
<dbReference type="NCBIfam" id="TIGR00188">
    <property type="entry name" value="rnpA"/>
    <property type="match status" value="1"/>
</dbReference>
<dbReference type="PANTHER" id="PTHR33992:SF1">
    <property type="entry name" value="RIBONUCLEASE P PROTEIN COMPONENT"/>
    <property type="match status" value="1"/>
</dbReference>
<keyword evidence="3 7" id="KW-0540">Nuclease</keyword>
<dbReference type="GO" id="GO:0004526">
    <property type="term" value="F:ribonuclease P activity"/>
    <property type="evidence" value="ECO:0007669"/>
    <property type="project" value="UniProtKB-UniRule"/>
</dbReference>
<evidence type="ECO:0000256" key="8">
    <source>
        <dbReference type="NCBIfam" id="TIGR00188"/>
    </source>
</evidence>
<dbReference type="HAMAP" id="MF_00227">
    <property type="entry name" value="RNase_P"/>
    <property type="match status" value="1"/>
</dbReference>
<dbReference type="EC" id="3.1.26.5" evidence="7 8"/>
<comment type="function">
    <text evidence="1 7">RNaseP catalyzes the removal of the 5'-leader sequence from pre-tRNA to produce the mature 5'-terminus. It can also cleave other RNA substrates such as 4.5S RNA. The protein component plays an auxiliary but essential role in vivo by binding to the 5'-leader sequence and broadening the substrate specificity of the ribozyme.</text>
</comment>
<evidence type="ECO:0000256" key="7">
    <source>
        <dbReference type="HAMAP-Rule" id="MF_00227"/>
    </source>
</evidence>
<dbReference type="RefSeq" id="WP_043948043.1">
    <property type="nucleotide sequence ID" value="NZ_HG966617.1"/>
</dbReference>
<evidence type="ECO:0000256" key="5">
    <source>
        <dbReference type="ARBA" id="ARBA00022801"/>
    </source>
</evidence>
<feature type="compositionally biased region" description="Basic and acidic residues" evidence="9">
    <location>
        <begin position="130"/>
        <end position="139"/>
    </location>
</feature>
<feature type="region of interest" description="Disordered" evidence="9">
    <location>
        <begin position="113"/>
        <end position="139"/>
    </location>
</feature>
<organism evidence="10 11">
    <name type="scientific">Candidatus Phaeomarinibacter ectocarpi</name>
    <dbReference type="NCBI Taxonomy" id="1458461"/>
    <lineage>
        <taxon>Bacteria</taxon>
        <taxon>Pseudomonadati</taxon>
        <taxon>Pseudomonadota</taxon>
        <taxon>Alphaproteobacteria</taxon>
        <taxon>Hyphomicrobiales</taxon>
        <taxon>Parvibaculaceae</taxon>
        <taxon>Candidatus Phaeomarinibacter</taxon>
    </lineage>
</organism>
<evidence type="ECO:0000256" key="2">
    <source>
        <dbReference type="ARBA" id="ARBA00022694"/>
    </source>
</evidence>
<comment type="similarity">
    <text evidence="7">Belongs to the RnpA family.</text>
</comment>
<dbReference type="GO" id="GO:0042781">
    <property type="term" value="F:3'-tRNA processing endoribonuclease activity"/>
    <property type="evidence" value="ECO:0007669"/>
    <property type="project" value="TreeGrafter"/>
</dbReference>
<dbReference type="InterPro" id="IPR020568">
    <property type="entry name" value="Ribosomal_Su5_D2-typ_SF"/>
</dbReference>
<comment type="subunit">
    <text evidence="7">Consists of a catalytic RNA component (M1 or rnpB) and a protein subunit.</text>
</comment>
<dbReference type="AlphaFoldDB" id="X5MD99"/>
<keyword evidence="11" id="KW-1185">Reference proteome</keyword>
<dbReference type="EMBL" id="HG966617">
    <property type="protein sequence ID" value="CDO58269.1"/>
    <property type="molecule type" value="Genomic_DNA"/>
</dbReference>
<dbReference type="KEGG" id="pect:BN1012_Phect55"/>
<dbReference type="OrthoDB" id="9810867at2"/>
<comment type="catalytic activity">
    <reaction evidence="7">
        <text>Endonucleolytic cleavage of RNA, removing 5'-extranucleotides from tRNA precursor.</text>
        <dbReference type="EC" id="3.1.26.5"/>
    </reaction>
</comment>
<dbReference type="STRING" id="1458461.BN1012_Phect55"/>
<dbReference type="PANTHER" id="PTHR33992">
    <property type="entry name" value="RIBONUCLEASE P PROTEIN COMPONENT"/>
    <property type="match status" value="1"/>
</dbReference>
<dbReference type="InterPro" id="IPR000100">
    <property type="entry name" value="RNase_P"/>
</dbReference>
<dbReference type="InterPro" id="IPR020539">
    <property type="entry name" value="RNase_P_CS"/>
</dbReference>
<dbReference type="GO" id="GO:0001682">
    <property type="term" value="P:tRNA 5'-leader removal"/>
    <property type="evidence" value="ECO:0007669"/>
    <property type="project" value="UniProtKB-UniRule"/>
</dbReference>
<keyword evidence="4 7" id="KW-0255">Endonuclease</keyword>